<protein>
    <submittedName>
        <fullName evidence="2">Uncharacterized protein</fullName>
    </submittedName>
</protein>
<feature type="compositionally biased region" description="Polar residues" evidence="1">
    <location>
        <begin position="248"/>
        <end position="269"/>
    </location>
</feature>
<dbReference type="Proteomes" id="UP000594262">
    <property type="component" value="Unplaced"/>
</dbReference>
<evidence type="ECO:0000313" key="3">
    <source>
        <dbReference type="Proteomes" id="UP000594262"/>
    </source>
</evidence>
<dbReference type="OrthoDB" id="10682863at2759"/>
<evidence type="ECO:0000313" key="2">
    <source>
        <dbReference type="EnsemblMetazoa" id="CLYHEMP021934.1"/>
    </source>
</evidence>
<keyword evidence="3" id="KW-1185">Reference proteome</keyword>
<dbReference type="AlphaFoldDB" id="A0A7M6DQ89"/>
<name>A0A7M6DQ89_9CNID</name>
<feature type="compositionally biased region" description="Polar residues" evidence="1">
    <location>
        <begin position="192"/>
        <end position="231"/>
    </location>
</feature>
<dbReference type="EnsemblMetazoa" id="CLYHEMT021934.1">
    <property type="protein sequence ID" value="CLYHEMP021934.1"/>
    <property type="gene ID" value="CLYHEMG021934"/>
</dbReference>
<feature type="region of interest" description="Disordered" evidence="1">
    <location>
        <begin position="53"/>
        <end position="88"/>
    </location>
</feature>
<feature type="region of interest" description="Disordered" evidence="1">
    <location>
        <begin position="170"/>
        <end position="269"/>
    </location>
</feature>
<accession>A0A7M6DQ89</accession>
<reference evidence="2" key="1">
    <citation type="submission" date="2021-01" db="UniProtKB">
        <authorList>
            <consortium name="EnsemblMetazoa"/>
        </authorList>
    </citation>
    <scope>IDENTIFICATION</scope>
</reference>
<proteinExistence type="predicted"/>
<sequence length="269" mass="30975">FFFSEAIRNIDNKRKDTTRYTENQRLTANTRQDKATRRFVRRESSVNFRTLESSMPSGRYNKKKKEKKKIEEEQNNENVESRKTSKSSRHFYNQTLDAAQRKRGCEDHSKIDSSIITTKRLTVGVKGIFGNARNSNSVYREFQKKLDKRKLSKEVSSEIEQNLSKIFPNRKKCNCTNRSSTSTESHNEETRYQTPSVNGNNNSTPHSQLRSFKTRSHQANQSVQSASSTKCSTHSTRRRRNNSSTTSLEGSTNSISCNELTHSTTPIVQ</sequence>
<organism evidence="2 3">
    <name type="scientific">Clytia hemisphaerica</name>
    <dbReference type="NCBI Taxonomy" id="252671"/>
    <lineage>
        <taxon>Eukaryota</taxon>
        <taxon>Metazoa</taxon>
        <taxon>Cnidaria</taxon>
        <taxon>Hydrozoa</taxon>
        <taxon>Hydroidolina</taxon>
        <taxon>Leptothecata</taxon>
        <taxon>Obeliida</taxon>
        <taxon>Clytiidae</taxon>
        <taxon>Clytia</taxon>
    </lineage>
</organism>
<evidence type="ECO:0000256" key="1">
    <source>
        <dbReference type="SAM" id="MobiDB-lite"/>
    </source>
</evidence>